<sequence>MSVLVHPPQWLRRRDRISRDRKYQIEIDLLEDTVVPIMSKPTAITSNHSSPTSIAFNFDGPMPELMMLPGSWQVVGKKGKVLKSTENMYQVPTILNLPKKKNPKKNHKKQVDDEENVMTYLDTLAALPSTSRCVHELDLSMLQHEKLAMHGISLKKWARHRREKQATQHVHVPADPPKRKVAAPEPEAYIVDKVIDVKMEGKDKLYLVQWKGFSALHNTWVSISSLEERQQMGGRRLSRDGDKSTRDSLVYVLPNERLLIDRLRWAADLSPDVPSRAPAPPKIKRGPKHNTKWEKMRRKVRQASQSSRAYWPAYDDETNMEPEVQAKEPSTSVKKSTRKKKVIEVPRSYADVVRNASSSFTASFAADLPSASLQTQAAGKHKATKEPDDSNEWKYSKAAASCSIA</sequence>
<dbReference type="Gene3D" id="2.40.50.40">
    <property type="match status" value="1"/>
</dbReference>
<feature type="compositionally biased region" description="Basic and acidic residues" evidence="1">
    <location>
        <begin position="384"/>
        <end position="395"/>
    </location>
</feature>
<accession>A0A0M0JTJ6</accession>
<dbReference type="EMBL" id="JWZX01002317">
    <property type="protein sequence ID" value="KOO29981.1"/>
    <property type="molecule type" value="Genomic_DNA"/>
</dbReference>
<dbReference type="SMART" id="SM00298">
    <property type="entry name" value="CHROMO"/>
    <property type="match status" value="1"/>
</dbReference>
<gene>
    <name evidence="3" type="ORF">Ctob_011718</name>
</gene>
<dbReference type="Proteomes" id="UP000037460">
    <property type="component" value="Unassembled WGS sequence"/>
</dbReference>
<name>A0A0M0JTJ6_9EUKA</name>
<protein>
    <recommendedName>
        <fullName evidence="2">Chromo domain-containing protein</fullName>
    </recommendedName>
</protein>
<feature type="domain" description="Chromo" evidence="2">
    <location>
        <begin position="189"/>
        <end position="232"/>
    </location>
</feature>
<dbReference type="InterPro" id="IPR000953">
    <property type="entry name" value="Chromo/chromo_shadow_dom"/>
</dbReference>
<proteinExistence type="predicted"/>
<reference evidence="4" key="1">
    <citation type="journal article" date="2015" name="PLoS Genet.">
        <title>Genome Sequence and Transcriptome Analyses of Chrysochromulina tobin: Metabolic Tools for Enhanced Algal Fitness in the Prominent Order Prymnesiales (Haptophyceae).</title>
        <authorList>
            <person name="Hovde B.T."/>
            <person name="Deodato C.R."/>
            <person name="Hunsperger H.M."/>
            <person name="Ryken S.A."/>
            <person name="Yost W."/>
            <person name="Jha R.K."/>
            <person name="Patterson J."/>
            <person name="Monnat R.J. Jr."/>
            <person name="Barlow S.B."/>
            <person name="Starkenburg S.R."/>
            <person name="Cattolico R.A."/>
        </authorList>
    </citation>
    <scope>NUCLEOTIDE SEQUENCE</scope>
    <source>
        <strain evidence="4">CCMP291</strain>
    </source>
</reference>
<dbReference type="Pfam" id="PF00385">
    <property type="entry name" value="Chromo"/>
    <property type="match status" value="1"/>
</dbReference>
<keyword evidence="4" id="KW-1185">Reference proteome</keyword>
<dbReference type="InterPro" id="IPR023780">
    <property type="entry name" value="Chromo_domain"/>
</dbReference>
<dbReference type="CDD" id="cd00024">
    <property type="entry name" value="CD_CSD"/>
    <property type="match status" value="1"/>
</dbReference>
<feature type="region of interest" description="Disordered" evidence="1">
    <location>
        <begin position="376"/>
        <end position="405"/>
    </location>
</feature>
<comment type="caution">
    <text evidence="3">The sequence shown here is derived from an EMBL/GenBank/DDBJ whole genome shotgun (WGS) entry which is preliminary data.</text>
</comment>
<evidence type="ECO:0000313" key="4">
    <source>
        <dbReference type="Proteomes" id="UP000037460"/>
    </source>
</evidence>
<evidence type="ECO:0000256" key="1">
    <source>
        <dbReference type="SAM" id="MobiDB-lite"/>
    </source>
</evidence>
<dbReference type="SUPFAM" id="SSF54160">
    <property type="entry name" value="Chromo domain-like"/>
    <property type="match status" value="1"/>
</dbReference>
<dbReference type="PROSITE" id="PS50013">
    <property type="entry name" value="CHROMO_2"/>
    <property type="match status" value="1"/>
</dbReference>
<organism evidence="3 4">
    <name type="scientific">Chrysochromulina tobinii</name>
    <dbReference type="NCBI Taxonomy" id="1460289"/>
    <lineage>
        <taxon>Eukaryota</taxon>
        <taxon>Haptista</taxon>
        <taxon>Haptophyta</taxon>
        <taxon>Prymnesiophyceae</taxon>
        <taxon>Prymnesiales</taxon>
        <taxon>Chrysochromulinaceae</taxon>
        <taxon>Chrysochromulina</taxon>
    </lineage>
</organism>
<evidence type="ECO:0000313" key="3">
    <source>
        <dbReference type="EMBL" id="KOO29981.1"/>
    </source>
</evidence>
<dbReference type="OrthoDB" id="6343797at2759"/>
<evidence type="ECO:0000259" key="2">
    <source>
        <dbReference type="PROSITE" id="PS50013"/>
    </source>
</evidence>
<dbReference type="AlphaFoldDB" id="A0A0M0JTJ6"/>
<dbReference type="InterPro" id="IPR016197">
    <property type="entry name" value="Chromo-like_dom_sf"/>
</dbReference>